<evidence type="ECO:0000256" key="1">
    <source>
        <dbReference type="SAM" id="MobiDB-lite"/>
    </source>
</evidence>
<feature type="compositionally biased region" description="Low complexity" evidence="1">
    <location>
        <begin position="354"/>
        <end position="366"/>
    </location>
</feature>
<keyword evidence="3" id="KW-1185">Reference proteome</keyword>
<dbReference type="EnsemblPlants" id="ORUFI01G14140.1">
    <property type="protein sequence ID" value="ORUFI01G14140.1"/>
    <property type="gene ID" value="ORUFI01G14140"/>
</dbReference>
<organism evidence="2 3">
    <name type="scientific">Oryza rufipogon</name>
    <name type="common">Brownbeard rice</name>
    <name type="synonym">Asian wild rice</name>
    <dbReference type="NCBI Taxonomy" id="4529"/>
    <lineage>
        <taxon>Eukaryota</taxon>
        <taxon>Viridiplantae</taxon>
        <taxon>Streptophyta</taxon>
        <taxon>Embryophyta</taxon>
        <taxon>Tracheophyta</taxon>
        <taxon>Spermatophyta</taxon>
        <taxon>Magnoliopsida</taxon>
        <taxon>Liliopsida</taxon>
        <taxon>Poales</taxon>
        <taxon>Poaceae</taxon>
        <taxon>BOP clade</taxon>
        <taxon>Oryzoideae</taxon>
        <taxon>Oryzeae</taxon>
        <taxon>Oryzinae</taxon>
        <taxon>Oryza</taxon>
    </lineage>
</organism>
<dbReference type="AlphaFoldDB" id="A0A0E0MVB8"/>
<dbReference type="Gramene" id="ORUFI01G14140.1">
    <property type="protein sequence ID" value="ORUFI01G14140.1"/>
    <property type="gene ID" value="ORUFI01G14140"/>
</dbReference>
<feature type="compositionally biased region" description="Basic and acidic residues" evidence="1">
    <location>
        <begin position="319"/>
        <end position="340"/>
    </location>
</feature>
<evidence type="ECO:0000313" key="3">
    <source>
        <dbReference type="Proteomes" id="UP000008022"/>
    </source>
</evidence>
<protein>
    <submittedName>
        <fullName evidence="2">Uncharacterized protein</fullName>
    </submittedName>
</protein>
<reference evidence="3" key="1">
    <citation type="submission" date="2013-06" db="EMBL/GenBank/DDBJ databases">
        <authorList>
            <person name="Zhao Q."/>
        </authorList>
    </citation>
    <scope>NUCLEOTIDE SEQUENCE</scope>
    <source>
        <strain evidence="3">cv. W1943</strain>
    </source>
</reference>
<feature type="region of interest" description="Disordered" evidence="1">
    <location>
        <begin position="288"/>
        <end position="366"/>
    </location>
</feature>
<evidence type="ECO:0000313" key="2">
    <source>
        <dbReference type="EnsemblPlants" id="ORUFI01G14140.1"/>
    </source>
</evidence>
<sequence>MTAGWILVPPREMRRGAGRPEAIKGSGGPLFGFNPSLRGIPWGLVYSHTALISSNRIIRARICGRHGNHNKPWWPGAGRWRRPPLRQIRPEGRRQDEWPAGGGMGGRPSNFWAVDFRRPNCHCNPTAPELASGSSGGGGRRAPAWPSGGGCGGRWRLVERQRLRRAAAAGRAAVGGRVAAAVEGSGGGRQALVWLSGGDCGGRRQAGPRVAASRRLAADSICDVNLSQSQNKITRISITIGLRIINHSSNNWNNMNNTRQNTWVKEDLLAMDLSSYVKKVKEAATGEGARMVKEATTGNLGESEPGGSRSGGPQPPGDRIWRPPPRGDHRRPPPILRDEEAAAGAQGRRRSSERGGAVARGWPTAGGEALVVLAAGRREEAPAEVEV</sequence>
<proteinExistence type="predicted"/>
<feature type="region of interest" description="Disordered" evidence="1">
    <location>
        <begin position="129"/>
        <end position="148"/>
    </location>
</feature>
<name>A0A0E0MVB8_ORYRU</name>
<reference evidence="2" key="2">
    <citation type="submission" date="2015-06" db="UniProtKB">
        <authorList>
            <consortium name="EnsemblPlants"/>
        </authorList>
    </citation>
    <scope>IDENTIFICATION</scope>
</reference>
<accession>A0A0E0MVB8</accession>
<dbReference type="HOGENOM" id="CLU_714528_0_0_1"/>
<dbReference type="Proteomes" id="UP000008022">
    <property type="component" value="Unassembled WGS sequence"/>
</dbReference>